<keyword evidence="1" id="KW-0812">Transmembrane</keyword>
<dbReference type="Proteomes" id="UP001209878">
    <property type="component" value="Unassembled WGS sequence"/>
</dbReference>
<reference evidence="2" key="1">
    <citation type="journal article" date="2023" name="Mol. Biol. Evol.">
        <title>Third-Generation Sequencing Reveals the Adaptive Role of the Epigenome in Three Deep-Sea Polychaetes.</title>
        <authorList>
            <person name="Perez M."/>
            <person name="Aroh O."/>
            <person name="Sun Y."/>
            <person name="Lan Y."/>
            <person name="Juniper S.K."/>
            <person name="Young C.R."/>
            <person name="Angers B."/>
            <person name="Qian P.Y."/>
        </authorList>
    </citation>
    <scope>NUCLEOTIDE SEQUENCE</scope>
    <source>
        <strain evidence="2">R07B-5</strain>
    </source>
</reference>
<feature type="transmembrane region" description="Helical" evidence="1">
    <location>
        <begin position="12"/>
        <end position="34"/>
    </location>
</feature>
<keyword evidence="3" id="KW-1185">Reference proteome</keyword>
<evidence type="ECO:0000256" key="1">
    <source>
        <dbReference type="SAM" id="Phobius"/>
    </source>
</evidence>
<dbReference type="EMBL" id="JAODUO010002371">
    <property type="protein sequence ID" value="KAK2152988.1"/>
    <property type="molecule type" value="Genomic_DNA"/>
</dbReference>
<accession>A0AAD9JGY9</accession>
<dbReference type="AlphaFoldDB" id="A0AAD9JGY9"/>
<protein>
    <submittedName>
        <fullName evidence="2">Uncharacterized protein</fullName>
    </submittedName>
</protein>
<proteinExistence type="predicted"/>
<keyword evidence="1" id="KW-0472">Membrane</keyword>
<comment type="caution">
    <text evidence="2">The sequence shown here is derived from an EMBL/GenBank/DDBJ whole genome shotgun (WGS) entry which is preliminary data.</text>
</comment>
<evidence type="ECO:0000313" key="2">
    <source>
        <dbReference type="EMBL" id="KAK2152988.1"/>
    </source>
</evidence>
<gene>
    <name evidence="2" type="ORF">NP493_2370g00012</name>
</gene>
<keyword evidence="1" id="KW-1133">Transmembrane helix</keyword>
<sequence>MSAEVADVVHKVFGISFVAVSELTFSPGSIVVAYRMMLKKEYSMEDLRSRMRDYIEGHSGMLGGFAVSPDSVLFSVTPMNTSGITKIPVILPVVLGTVIGVVFVALIVLVIIFIVKKARKQRAQRPSSTEAETNARAHYSGVFPKRDMFWQNRGESMTARGDDRLGGEDTRRMIAISKAMNRVPNIVSTNVGNSAMAQRDKLKLTYEIMWFANTRDQGIERTLRRTVYTSAWLLQYYRTHFLTDERKKEPRT</sequence>
<name>A0AAD9JGY9_RIDPI</name>
<evidence type="ECO:0000313" key="3">
    <source>
        <dbReference type="Proteomes" id="UP001209878"/>
    </source>
</evidence>
<organism evidence="2 3">
    <name type="scientific">Ridgeia piscesae</name>
    <name type="common">Tubeworm</name>
    <dbReference type="NCBI Taxonomy" id="27915"/>
    <lineage>
        <taxon>Eukaryota</taxon>
        <taxon>Metazoa</taxon>
        <taxon>Spiralia</taxon>
        <taxon>Lophotrochozoa</taxon>
        <taxon>Annelida</taxon>
        <taxon>Polychaeta</taxon>
        <taxon>Sedentaria</taxon>
        <taxon>Canalipalpata</taxon>
        <taxon>Sabellida</taxon>
        <taxon>Siboglinidae</taxon>
        <taxon>Ridgeia</taxon>
    </lineage>
</organism>
<feature type="transmembrane region" description="Helical" evidence="1">
    <location>
        <begin position="89"/>
        <end position="115"/>
    </location>
</feature>